<evidence type="ECO:0000313" key="5">
    <source>
        <dbReference type="EMBL" id="KAF5179162.1"/>
    </source>
</evidence>
<evidence type="ECO:0000256" key="1">
    <source>
        <dbReference type="ARBA" id="ARBA00009995"/>
    </source>
</evidence>
<sequence length="449" mass="50850">MFPWFAMGHITPFLHLSNKLAEKGHKVTFLIPSNTQNKFNHLNHHPHLIQFIPLAVPQVDGLPLGAETMSDIPVHQAPVLAVAFDLTKDQVKIALENLKPNLIFFDFAYWLPPLAESLGVKCIFFSVCSAVSTSYILVPARKLYKGQHFSEHDLIEPPKGYPSGSSMKHLLFEAKDGVYFSSEFNGGISFFHRLTTSMTESQALCYRACTEMEGPFIDYFEKQYNKEILLTGPILPKPSHTPLEERWAKWLDGFKQESVVYCAFGSECVMEKDQFQELVLGLEQTGLPFLVRLKPPFGCETLEEALPEGFEERVKGRGVVHGDWIQQQQILSHASVGCFVSHCGFGSMWESLVSSCQIVLVPQAGDQHANAKFMTKELKVAMDVERREEDGWFTKESVCKAVKLVMDEGSEVGEQVRANHLKWKDFLLTEDLETSYINNFMIKLHDILK</sequence>
<dbReference type="Gene3D" id="3.40.50.2000">
    <property type="entry name" value="Glycogen Phosphorylase B"/>
    <property type="match status" value="2"/>
</dbReference>
<evidence type="ECO:0000256" key="2">
    <source>
        <dbReference type="ARBA" id="ARBA00022679"/>
    </source>
</evidence>
<organism evidence="5 6">
    <name type="scientific">Thalictrum thalictroides</name>
    <name type="common">Rue-anemone</name>
    <name type="synonym">Anemone thalictroides</name>
    <dbReference type="NCBI Taxonomy" id="46969"/>
    <lineage>
        <taxon>Eukaryota</taxon>
        <taxon>Viridiplantae</taxon>
        <taxon>Streptophyta</taxon>
        <taxon>Embryophyta</taxon>
        <taxon>Tracheophyta</taxon>
        <taxon>Spermatophyta</taxon>
        <taxon>Magnoliopsida</taxon>
        <taxon>Ranunculales</taxon>
        <taxon>Ranunculaceae</taxon>
        <taxon>Thalictroideae</taxon>
        <taxon>Thalictrum</taxon>
    </lineage>
</organism>
<proteinExistence type="inferred from homology"/>
<dbReference type="InterPro" id="IPR035595">
    <property type="entry name" value="UDP_glycos_trans_CS"/>
</dbReference>
<dbReference type="FunFam" id="3.40.50.2000:FF:000037">
    <property type="entry name" value="Glycosyltransferase"/>
    <property type="match status" value="1"/>
</dbReference>
<dbReference type="Pfam" id="PF00201">
    <property type="entry name" value="UDPGT"/>
    <property type="match status" value="1"/>
</dbReference>
<dbReference type="FunFam" id="3.40.50.2000:FF:000087">
    <property type="entry name" value="Glycosyltransferase"/>
    <property type="match status" value="1"/>
</dbReference>
<dbReference type="OrthoDB" id="5835829at2759"/>
<dbReference type="PANTHER" id="PTHR48049:SF91">
    <property type="entry name" value="UDP-GLYCOSYLTRANSFERASE 79B7-RELATED"/>
    <property type="match status" value="1"/>
</dbReference>
<comment type="similarity">
    <text evidence="1 3">Belongs to the UDP-glycosyltransferase family.</text>
</comment>
<dbReference type="GO" id="GO:0035251">
    <property type="term" value="F:UDP-glucosyltransferase activity"/>
    <property type="evidence" value="ECO:0007669"/>
    <property type="project" value="InterPro"/>
</dbReference>
<dbReference type="PANTHER" id="PTHR48049">
    <property type="entry name" value="GLYCOSYLTRANSFERASE"/>
    <property type="match status" value="1"/>
</dbReference>
<keyword evidence="2 3" id="KW-0808">Transferase</keyword>
<dbReference type="EC" id="2.4.1.-" evidence="4"/>
<dbReference type="InterPro" id="IPR050481">
    <property type="entry name" value="UDP-glycosyltransf_plant"/>
</dbReference>
<comment type="caution">
    <text evidence="5">The sequence shown here is derived from an EMBL/GenBank/DDBJ whole genome shotgun (WGS) entry which is preliminary data.</text>
</comment>
<dbReference type="CDD" id="cd03784">
    <property type="entry name" value="GT1_Gtf-like"/>
    <property type="match status" value="1"/>
</dbReference>
<reference evidence="5 6" key="1">
    <citation type="submission" date="2020-06" db="EMBL/GenBank/DDBJ databases">
        <title>Transcriptomic and genomic resources for Thalictrum thalictroides and T. hernandezii: Facilitating candidate gene discovery in an emerging model plant lineage.</title>
        <authorList>
            <person name="Arias T."/>
            <person name="Riano-Pachon D.M."/>
            <person name="Di Stilio V.S."/>
        </authorList>
    </citation>
    <scope>NUCLEOTIDE SEQUENCE [LARGE SCALE GENOMIC DNA]</scope>
    <source>
        <strain evidence="6">cv. WT478/WT964</strain>
        <tissue evidence="5">Leaves</tissue>
    </source>
</reference>
<dbReference type="EMBL" id="JABWDY010039168">
    <property type="protein sequence ID" value="KAF5179162.1"/>
    <property type="molecule type" value="Genomic_DNA"/>
</dbReference>
<protein>
    <recommendedName>
        <fullName evidence="4">Glycosyltransferase</fullName>
        <ecNumber evidence="4">2.4.1.-</ecNumber>
    </recommendedName>
</protein>
<name>A0A7J6V416_THATH</name>
<gene>
    <name evidence="5" type="ORF">FRX31_031250</name>
</gene>
<dbReference type="PROSITE" id="PS00375">
    <property type="entry name" value="UDPGT"/>
    <property type="match status" value="1"/>
</dbReference>
<evidence type="ECO:0000256" key="4">
    <source>
        <dbReference type="RuleBase" id="RU362057"/>
    </source>
</evidence>
<keyword evidence="3" id="KW-0328">Glycosyltransferase</keyword>
<accession>A0A7J6V416</accession>
<evidence type="ECO:0000313" key="6">
    <source>
        <dbReference type="Proteomes" id="UP000554482"/>
    </source>
</evidence>
<dbReference type="InterPro" id="IPR002213">
    <property type="entry name" value="UDP_glucos_trans"/>
</dbReference>
<evidence type="ECO:0000256" key="3">
    <source>
        <dbReference type="RuleBase" id="RU003718"/>
    </source>
</evidence>
<dbReference type="SUPFAM" id="SSF53756">
    <property type="entry name" value="UDP-Glycosyltransferase/glycogen phosphorylase"/>
    <property type="match status" value="1"/>
</dbReference>
<dbReference type="AlphaFoldDB" id="A0A7J6V416"/>
<dbReference type="Proteomes" id="UP000554482">
    <property type="component" value="Unassembled WGS sequence"/>
</dbReference>
<keyword evidence="6" id="KW-1185">Reference proteome</keyword>